<proteinExistence type="predicted"/>
<evidence type="ECO:0000313" key="2">
    <source>
        <dbReference type="Proteomes" id="UP000051936"/>
    </source>
</evidence>
<gene>
    <name evidence="1" type="ORF">AOQ71_34365</name>
</gene>
<dbReference type="Proteomes" id="UP000051936">
    <property type="component" value="Unassembled WGS sequence"/>
</dbReference>
<evidence type="ECO:0000313" key="1">
    <source>
        <dbReference type="EMBL" id="KRQ02892.1"/>
    </source>
</evidence>
<protein>
    <submittedName>
        <fullName evidence="1">Uncharacterized protein</fullName>
    </submittedName>
</protein>
<dbReference type="AlphaFoldDB" id="A0A0R3D580"/>
<dbReference type="EMBL" id="LJYG01000109">
    <property type="protein sequence ID" value="KRQ02892.1"/>
    <property type="molecule type" value="Genomic_DNA"/>
</dbReference>
<organism evidence="1 2">
    <name type="scientific">Bradyrhizobium manausense</name>
    <dbReference type="NCBI Taxonomy" id="989370"/>
    <lineage>
        <taxon>Bacteria</taxon>
        <taxon>Pseudomonadati</taxon>
        <taxon>Pseudomonadota</taxon>
        <taxon>Alphaproteobacteria</taxon>
        <taxon>Hyphomicrobiales</taxon>
        <taxon>Nitrobacteraceae</taxon>
        <taxon>Bradyrhizobium</taxon>
    </lineage>
</organism>
<comment type="caution">
    <text evidence="1">The sequence shown here is derived from an EMBL/GenBank/DDBJ whole genome shotgun (WGS) entry which is preliminary data.</text>
</comment>
<keyword evidence="2" id="KW-1185">Reference proteome</keyword>
<name>A0A0R3D580_9BRAD</name>
<accession>A0A0R3D580</accession>
<reference evidence="1 2" key="1">
    <citation type="submission" date="2015-09" db="EMBL/GenBank/DDBJ databases">
        <title>Draft Genome Sequence of Bradyrhizobium manausense Strain BR 3351T, a Novel Symbiotic Nitrogen-Fixing Alphaproteobacterium Isolated from Brazilian Amazon Rain Forest.</title>
        <authorList>
            <person name="De Araujo J.L."/>
            <person name="Zilli J.E."/>
        </authorList>
    </citation>
    <scope>NUCLEOTIDE SEQUENCE [LARGE SCALE GENOMIC DNA]</scope>
    <source>
        <strain evidence="1 2">BR3351</strain>
    </source>
</reference>
<dbReference type="STRING" id="989370.AOQ71_34365"/>
<sequence length="286" mass="31737">MLGEISQAAGEEQGASQVPVLLVFDTFEEVFYRAQEEFLGLWRMLENAQSAFPRIRIIISGRIQPRASWSSSVKAVELPLATLSAPDAQRLLLNLGVTDPTVAQALVRQLGGSPLTLRLAARVAESEDVTAGIKGVETRRFWIFSVAQSVVQGQLYRRILDHIHEPEVRALAHPGMVLRRVNVAIIRMSLHRYVALAKSIRIGRSPRTTQLQHSMRACKKTPSAQTYTYRETPPAEPRSIPLGRATDTWGNCGNGSCCKRSVVHHSGRTVRHGLRALKFGSARWQS</sequence>